<name>A0A520S6R6_9GAMM</name>
<gene>
    <name evidence="1" type="ORF">EVA69_00850</name>
</gene>
<evidence type="ECO:0000313" key="1">
    <source>
        <dbReference type="EMBL" id="RZO78151.1"/>
    </source>
</evidence>
<dbReference type="Proteomes" id="UP000320404">
    <property type="component" value="Unassembled WGS sequence"/>
</dbReference>
<sequence length="103" mass="11417">MRLVSSVLLATMLYGCDTQDAIDAETDAPLVESAQPLIEPEQPLVDSFTMRNPEIREDILNQLNLQGVEHWENDDGSIGFNVVDTKQVDQIANEAIGVYISLQ</sequence>
<dbReference type="AlphaFoldDB" id="A0A520S6R6"/>
<protein>
    <submittedName>
        <fullName evidence="1">Uncharacterized protein</fullName>
    </submittedName>
</protein>
<evidence type="ECO:0000313" key="2">
    <source>
        <dbReference type="Proteomes" id="UP000320404"/>
    </source>
</evidence>
<comment type="caution">
    <text evidence="1">The sequence shown here is derived from an EMBL/GenBank/DDBJ whole genome shotgun (WGS) entry which is preliminary data.</text>
</comment>
<accession>A0A520S6R6</accession>
<dbReference type="PROSITE" id="PS51257">
    <property type="entry name" value="PROKAR_LIPOPROTEIN"/>
    <property type="match status" value="1"/>
</dbReference>
<organism evidence="1 2">
    <name type="scientific">OM182 bacterium</name>
    <dbReference type="NCBI Taxonomy" id="2510334"/>
    <lineage>
        <taxon>Bacteria</taxon>
        <taxon>Pseudomonadati</taxon>
        <taxon>Pseudomonadota</taxon>
        <taxon>Gammaproteobacteria</taxon>
        <taxon>OMG group</taxon>
        <taxon>OM182 clade</taxon>
    </lineage>
</organism>
<reference evidence="1 2" key="1">
    <citation type="submission" date="2019-02" db="EMBL/GenBank/DDBJ databases">
        <title>Prokaryotic population dynamics and viral predation in marine succession experiment using metagenomics: the confinement effect.</title>
        <authorList>
            <person name="Haro-Moreno J.M."/>
            <person name="Rodriguez-Valera F."/>
            <person name="Lopez-Perez M."/>
        </authorList>
    </citation>
    <scope>NUCLEOTIDE SEQUENCE [LARGE SCALE GENOMIC DNA]</scope>
    <source>
        <strain evidence="1">MED-G158</strain>
    </source>
</reference>
<dbReference type="EMBL" id="SHAH01000005">
    <property type="protein sequence ID" value="RZO78151.1"/>
    <property type="molecule type" value="Genomic_DNA"/>
</dbReference>
<proteinExistence type="predicted"/>